<dbReference type="Proteomes" id="UP000315995">
    <property type="component" value="Chromosome"/>
</dbReference>
<accession>A0A5B8YD85</accession>
<dbReference type="InterPro" id="IPR010386">
    <property type="entry name" value="tRNA-Hydrxlase_MiaE"/>
</dbReference>
<dbReference type="GO" id="GO:0006400">
    <property type="term" value="P:tRNA modification"/>
    <property type="evidence" value="ECO:0007669"/>
    <property type="project" value="InterPro"/>
</dbReference>
<dbReference type="Pfam" id="PF06175">
    <property type="entry name" value="MiaE"/>
    <property type="match status" value="1"/>
</dbReference>
<evidence type="ECO:0000313" key="2">
    <source>
        <dbReference type="Proteomes" id="UP000315995"/>
    </source>
</evidence>
<protein>
    <submittedName>
        <fullName evidence="1">tRNA-(Ms[2]io[6]A)-hydroxylase</fullName>
    </submittedName>
</protein>
<organism evidence="1 2">
    <name type="scientific">Persicimonas caeni</name>
    <dbReference type="NCBI Taxonomy" id="2292766"/>
    <lineage>
        <taxon>Bacteria</taxon>
        <taxon>Deltaproteobacteria</taxon>
        <taxon>Bradymonadales</taxon>
        <taxon>Bradymonadaceae</taxon>
        <taxon>Persicimonas</taxon>
    </lineage>
</organism>
<proteinExistence type="predicted"/>
<dbReference type="Gene3D" id="1.20.1260.10">
    <property type="match status" value="1"/>
</dbReference>
<evidence type="ECO:0000313" key="1">
    <source>
        <dbReference type="EMBL" id="QDG54310.1"/>
    </source>
</evidence>
<dbReference type="PANTHER" id="PTHR42637:SF1">
    <property type="entry name" value="TRNA 2-(METHYLSULFANYL)-N(6)-ISOPENTENYLADENOSINE(37) HYDROXYLASE"/>
    <property type="match status" value="1"/>
</dbReference>
<dbReference type="GO" id="GO:0045301">
    <property type="term" value="F:tRNA 2-(methylsulfanyl)-N(6)-isopentenyladenosine(37) hydroxylase activity"/>
    <property type="evidence" value="ECO:0007669"/>
    <property type="project" value="InterPro"/>
</dbReference>
<name>A0A4Y6Q1J7_PERCE</name>
<dbReference type="EMBL" id="CP041186">
    <property type="protein sequence ID" value="QDG54310.1"/>
    <property type="molecule type" value="Genomic_DNA"/>
</dbReference>
<gene>
    <name evidence="1" type="ORF">FIV42_27260</name>
</gene>
<dbReference type="InterPro" id="IPR009078">
    <property type="entry name" value="Ferritin-like_SF"/>
</dbReference>
<dbReference type="PIRSF" id="PIRSF020736">
    <property type="entry name" value="MiaE"/>
    <property type="match status" value="1"/>
</dbReference>
<keyword evidence="2" id="KW-1185">Reference proteome</keyword>
<dbReference type="SUPFAM" id="SSF47240">
    <property type="entry name" value="Ferritin-like"/>
    <property type="match status" value="1"/>
</dbReference>
<dbReference type="AlphaFoldDB" id="A0A4Y6Q1J7"/>
<sequence length="192" mass="22233">MLNLAAPTDPEWFDRIEPHLDTILIDHTHLEKRAASTALSMIFRYTGREELPQTLSGIVREEMEHFEQMLEVLASRGVELQKLEPAPYAKKLVKNIRTHEPETLLDKLLVAGLIEARSCERFKILAERLEDQQLADYYGELFESEARHYTVYTDLARRYFGQETVKARLHEMAQAELEALQASQGVARLHSW</sequence>
<dbReference type="InterPro" id="IPR012347">
    <property type="entry name" value="Ferritin-like"/>
</dbReference>
<dbReference type="RefSeq" id="WP_141200754.1">
    <property type="nucleotide sequence ID" value="NZ_CP041186.1"/>
</dbReference>
<dbReference type="PANTHER" id="PTHR42637">
    <property type="entry name" value="TRNA-(MS[2]IO[6]A)-HYDROXYLASE"/>
    <property type="match status" value="1"/>
</dbReference>
<dbReference type="CDD" id="cd07910">
    <property type="entry name" value="MiaE"/>
    <property type="match status" value="1"/>
</dbReference>
<accession>A0A4Y6Q1J7</accession>
<reference evidence="1 2" key="1">
    <citation type="submission" date="2019-06" db="EMBL/GenBank/DDBJ databases">
        <title>Persicimonas caeni gen. nov., sp. nov., a predatory bacterium isolated from solar saltern.</title>
        <authorList>
            <person name="Wang S."/>
        </authorList>
    </citation>
    <scope>NUCLEOTIDE SEQUENCE [LARGE SCALE GENOMIC DNA]</scope>
    <source>
        <strain evidence="1 2">YN101</strain>
    </source>
</reference>
<dbReference type="OrthoDB" id="9802518at2"/>